<name>I3SX70_MEDTR</name>
<feature type="compositionally biased region" description="Basic and acidic residues" evidence="1">
    <location>
        <begin position="44"/>
        <end position="58"/>
    </location>
</feature>
<dbReference type="EMBL" id="BT145068">
    <property type="protein sequence ID" value="AFK44862.1"/>
    <property type="molecule type" value="mRNA"/>
</dbReference>
<dbReference type="Proteomes" id="UP000265566">
    <property type="component" value="Chromosome 1"/>
</dbReference>
<dbReference type="Pfam" id="PF02178">
    <property type="entry name" value="AT_hook"/>
    <property type="match status" value="1"/>
</dbReference>
<sequence>MGKKPQKTKEVWAAIAEASSTIDEQQPQPTRKRGRPRKIVVKMESSEEKAEENKEEGTKTSSEVEACMVRKEEGGEQEIQLVPKGVSVSVSCRSSRARRKSKPIKSSTQ</sequence>
<reference evidence="3" key="3">
    <citation type="journal article" date="2018" name="Nat. Plants">
        <title>Whole-genome landscape of Medicago truncatula symbiotic genes.</title>
        <authorList>
            <person name="Pecrix Y."/>
            <person name="Gamas P."/>
            <person name="Carrere S."/>
        </authorList>
    </citation>
    <scope>NUCLEOTIDE SEQUENCE</scope>
    <source>
        <tissue evidence="3">Leaves</tissue>
    </source>
</reference>
<dbReference type="GO" id="GO:0003677">
    <property type="term" value="F:DNA binding"/>
    <property type="evidence" value="ECO:0007669"/>
    <property type="project" value="UniProtKB-KW"/>
</dbReference>
<organism evidence="2">
    <name type="scientific">Medicago truncatula</name>
    <name type="common">Barrel medic</name>
    <name type="synonym">Medicago tribuloides</name>
    <dbReference type="NCBI Taxonomy" id="3880"/>
    <lineage>
        <taxon>Eukaryota</taxon>
        <taxon>Viridiplantae</taxon>
        <taxon>Streptophyta</taxon>
        <taxon>Embryophyta</taxon>
        <taxon>Tracheophyta</taxon>
        <taxon>Spermatophyta</taxon>
        <taxon>Magnoliopsida</taxon>
        <taxon>eudicotyledons</taxon>
        <taxon>Gunneridae</taxon>
        <taxon>Pentapetalae</taxon>
        <taxon>rosids</taxon>
        <taxon>fabids</taxon>
        <taxon>Fabales</taxon>
        <taxon>Fabaceae</taxon>
        <taxon>Papilionoideae</taxon>
        <taxon>50 kb inversion clade</taxon>
        <taxon>NPAAA clade</taxon>
        <taxon>Hologalegina</taxon>
        <taxon>IRL clade</taxon>
        <taxon>Trifolieae</taxon>
        <taxon>Medicago</taxon>
    </lineage>
</organism>
<evidence type="ECO:0000313" key="3">
    <source>
        <dbReference type="EMBL" id="RHN77463.1"/>
    </source>
</evidence>
<accession>I3SX70</accession>
<keyword evidence="3" id="KW-0238">DNA-binding</keyword>
<feature type="compositionally biased region" description="Polar residues" evidence="1">
    <location>
        <begin position="18"/>
        <end position="29"/>
    </location>
</feature>
<protein>
    <submittedName>
        <fullName evidence="3">Putative AT hook, DNA-binding protein</fullName>
    </submittedName>
</protein>
<dbReference type="Gramene" id="rna925">
    <property type="protein sequence ID" value="RHN77463.1"/>
    <property type="gene ID" value="gene925"/>
</dbReference>
<evidence type="ECO:0000313" key="4">
    <source>
        <dbReference type="Proteomes" id="UP000265566"/>
    </source>
</evidence>
<feature type="region of interest" description="Disordered" evidence="1">
    <location>
        <begin position="18"/>
        <end position="65"/>
    </location>
</feature>
<proteinExistence type="evidence at transcript level"/>
<dbReference type="PANTHER" id="PTHR37615:SF1">
    <property type="entry name" value="NUCLEOPORIN NUP159-LIKE"/>
    <property type="match status" value="1"/>
</dbReference>
<reference evidence="4" key="2">
    <citation type="journal article" date="2018" name="Nat. Plants">
        <title>Whole-genome landscape of Medicago truncatula symbiotic genes.</title>
        <authorList>
            <person name="Pecrix Y."/>
            <person name="Staton S.E."/>
            <person name="Sallet E."/>
            <person name="Lelandais-Briere C."/>
            <person name="Moreau S."/>
            <person name="Carrere S."/>
            <person name="Blein T."/>
            <person name="Jardinaud M.F."/>
            <person name="Latrasse D."/>
            <person name="Zouine M."/>
            <person name="Zahm M."/>
            <person name="Kreplak J."/>
            <person name="Mayjonade B."/>
            <person name="Satge C."/>
            <person name="Perez M."/>
            <person name="Cauet S."/>
            <person name="Marande W."/>
            <person name="Chantry-Darmon C."/>
            <person name="Lopez-Roques C."/>
            <person name="Bouchez O."/>
            <person name="Berard A."/>
            <person name="Debelle F."/>
            <person name="Munos S."/>
            <person name="Bendahmane A."/>
            <person name="Berges H."/>
            <person name="Niebel A."/>
            <person name="Buitink J."/>
            <person name="Frugier F."/>
            <person name="Benhamed M."/>
            <person name="Crespi M."/>
            <person name="Gouzy J."/>
            <person name="Gamas P."/>
        </authorList>
    </citation>
    <scope>NUCLEOTIDE SEQUENCE [LARGE SCALE GENOMIC DNA]</scope>
    <source>
        <strain evidence="4">cv. Jemalong A17</strain>
    </source>
</reference>
<dbReference type="AlphaFoldDB" id="I3SX70"/>
<feature type="compositionally biased region" description="Basic residues" evidence="1">
    <location>
        <begin position="30"/>
        <end position="40"/>
    </location>
</feature>
<dbReference type="EMBL" id="PSQE01000001">
    <property type="protein sequence ID" value="RHN77463.1"/>
    <property type="molecule type" value="Genomic_DNA"/>
</dbReference>
<evidence type="ECO:0000256" key="1">
    <source>
        <dbReference type="SAM" id="MobiDB-lite"/>
    </source>
</evidence>
<evidence type="ECO:0000313" key="2">
    <source>
        <dbReference type="EMBL" id="AFK44862.1"/>
    </source>
</evidence>
<dbReference type="InterPro" id="IPR017956">
    <property type="entry name" value="AT_hook_DNA-bd_motif"/>
</dbReference>
<dbReference type="PANTHER" id="PTHR37615">
    <property type="entry name" value="NUCLEOPORIN NUP159-LIKE"/>
    <property type="match status" value="1"/>
</dbReference>
<reference evidence="2" key="1">
    <citation type="submission" date="2012-05" db="EMBL/GenBank/DDBJ databases">
        <authorList>
            <person name="Krishnakumar V."/>
            <person name="Cheung F."/>
            <person name="Xiao Y."/>
            <person name="Chan A."/>
            <person name="Moskal W.A."/>
            <person name="Town C.D."/>
        </authorList>
    </citation>
    <scope>NUCLEOTIDE SEQUENCE</scope>
</reference>
<gene>
    <name evidence="3" type="ORF">MtrunA17_Chr1g0155101</name>
</gene>
<dbReference type="OrthoDB" id="1001967at2759"/>
<feature type="region of interest" description="Disordered" evidence="1">
    <location>
        <begin position="86"/>
        <end position="109"/>
    </location>
</feature>